<keyword evidence="2" id="KW-1185">Reference proteome</keyword>
<dbReference type="EMBL" id="JBHSRF010000092">
    <property type="protein sequence ID" value="MFC6086556.1"/>
    <property type="molecule type" value="Genomic_DNA"/>
</dbReference>
<name>A0ABW1NUJ4_9ACTN</name>
<reference evidence="2" key="1">
    <citation type="journal article" date="2019" name="Int. J. Syst. Evol. Microbiol.">
        <title>The Global Catalogue of Microorganisms (GCM) 10K type strain sequencing project: providing services to taxonomists for standard genome sequencing and annotation.</title>
        <authorList>
            <consortium name="The Broad Institute Genomics Platform"/>
            <consortium name="The Broad Institute Genome Sequencing Center for Infectious Disease"/>
            <person name="Wu L."/>
            <person name="Ma J."/>
        </authorList>
    </citation>
    <scope>NUCLEOTIDE SEQUENCE [LARGE SCALE GENOMIC DNA]</scope>
    <source>
        <strain evidence="2">JCM 30346</strain>
    </source>
</reference>
<gene>
    <name evidence="1" type="ORF">ACFP1K_35685</name>
</gene>
<evidence type="ECO:0000313" key="1">
    <source>
        <dbReference type="EMBL" id="MFC6086556.1"/>
    </source>
</evidence>
<comment type="caution">
    <text evidence="1">The sequence shown here is derived from an EMBL/GenBank/DDBJ whole genome shotgun (WGS) entry which is preliminary data.</text>
</comment>
<protein>
    <submittedName>
        <fullName evidence="1">Uncharacterized protein</fullName>
    </submittedName>
</protein>
<dbReference type="Proteomes" id="UP001596137">
    <property type="component" value="Unassembled WGS sequence"/>
</dbReference>
<sequence>MRGPQRSNVLVPLFDADDRRIERGGAFASAVAVLSPNCSTARRD</sequence>
<accession>A0ABW1NUJ4</accession>
<organism evidence="1 2">
    <name type="scientific">Sphaerisporangium aureirubrum</name>
    <dbReference type="NCBI Taxonomy" id="1544736"/>
    <lineage>
        <taxon>Bacteria</taxon>
        <taxon>Bacillati</taxon>
        <taxon>Actinomycetota</taxon>
        <taxon>Actinomycetes</taxon>
        <taxon>Streptosporangiales</taxon>
        <taxon>Streptosporangiaceae</taxon>
        <taxon>Sphaerisporangium</taxon>
    </lineage>
</organism>
<proteinExistence type="predicted"/>
<evidence type="ECO:0000313" key="2">
    <source>
        <dbReference type="Proteomes" id="UP001596137"/>
    </source>
</evidence>
<dbReference type="RefSeq" id="WP_380761869.1">
    <property type="nucleotide sequence ID" value="NZ_JBHSRF010000092.1"/>
</dbReference>